<sequence>MPEPQRIDFGGTEGEDSVSSVSFELISRLMGAKQSRFSDIQSSPENHQGSGAMTQLSPSQGPQYGAPFSKAEPPFQSLRGPSSVLLDLSLQVQVIWAN</sequence>
<feature type="compositionally biased region" description="Polar residues" evidence="1">
    <location>
        <begin position="35"/>
        <end position="62"/>
    </location>
</feature>
<comment type="caution">
    <text evidence="2">The sequence shown here is derived from an EMBL/GenBank/DDBJ whole genome shotgun (WGS) entry which is preliminary data.</text>
</comment>
<protein>
    <submittedName>
        <fullName evidence="2">Uncharacterized protein</fullName>
    </submittedName>
</protein>
<evidence type="ECO:0000313" key="3">
    <source>
        <dbReference type="Proteomes" id="UP000765509"/>
    </source>
</evidence>
<dbReference type="EMBL" id="AVOT02022763">
    <property type="protein sequence ID" value="MBW0512377.1"/>
    <property type="molecule type" value="Genomic_DNA"/>
</dbReference>
<accession>A0A9Q3E282</accession>
<evidence type="ECO:0000313" key="2">
    <source>
        <dbReference type="EMBL" id="MBW0512377.1"/>
    </source>
</evidence>
<name>A0A9Q3E282_9BASI</name>
<dbReference type="Proteomes" id="UP000765509">
    <property type="component" value="Unassembled WGS sequence"/>
</dbReference>
<gene>
    <name evidence="2" type="ORF">O181_052092</name>
</gene>
<organism evidence="2 3">
    <name type="scientific">Austropuccinia psidii MF-1</name>
    <dbReference type="NCBI Taxonomy" id="1389203"/>
    <lineage>
        <taxon>Eukaryota</taxon>
        <taxon>Fungi</taxon>
        <taxon>Dikarya</taxon>
        <taxon>Basidiomycota</taxon>
        <taxon>Pucciniomycotina</taxon>
        <taxon>Pucciniomycetes</taxon>
        <taxon>Pucciniales</taxon>
        <taxon>Sphaerophragmiaceae</taxon>
        <taxon>Austropuccinia</taxon>
    </lineage>
</organism>
<feature type="region of interest" description="Disordered" evidence="1">
    <location>
        <begin position="35"/>
        <end position="73"/>
    </location>
</feature>
<keyword evidence="3" id="KW-1185">Reference proteome</keyword>
<evidence type="ECO:0000256" key="1">
    <source>
        <dbReference type="SAM" id="MobiDB-lite"/>
    </source>
</evidence>
<proteinExistence type="predicted"/>
<dbReference type="AlphaFoldDB" id="A0A9Q3E282"/>
<reference evidence="2" key="1">
    <citation type="submission" date="2021-03" db="EMBL/GenBank/DDBJ databases">
        <title>Draft genome sequence of rust myrtle Austropuccinia psidii MF-1, a brazilian biotype.</title>
        <authorList>
            <person name="Quecine M.C."/>
            <person name="Pachon D.M.R."/>
            <person name="Bonatelli M.L."/>
            <person name="Correr F.H."/>
            <person name="Franceschini L.M."/>
            <person name="Leite T.F."/>
            <person name="Margarido G.R.A."/>
            <person name="Almeida C.A."/>
            <person name="Ferrarezi J.A."/>
            <person name="Labate C.A."/>
        </authorList>
    </citation>
    <scope>NUCLEOTIDE SEQUENCE</scope>
    <source>
        <strain evidence="2">MF-1</strain>
    </source>
</reference>